<protein>
    <submittedName>
        <fullName evidence="2">Uncharacterized protein</fullName>
    </submittedName>
</protein>
<name>A0A0G4I2Y7_9ALVE</name>
<proteinExistence type="predicted"/>
<feature type="compositionally biased region" description="Low complexity" evidence="1">
    <location>
        <begin position="427"/>
        <end position="442"/>
    </location>
</feature>
<dbReference type="EMBL" id="CDMZ01004877">
    <property type="protein sequence ID" value="CEM51208.1"/>
    <property type="molecule type" value="Genomic_DNA"/>
</dbReference>
<evidence type="ECO:0000313" key="2">
    <source>
        <dbReference type="EMBL" id="CEM51208.1"/>
    </source>
</evidence>
<dbReference type="PhylomeDB" id="A0A0G4I2Y7"/>
<feature type="region of interest" description="Disordered" evidence="1">
    <location>
        <begin position="344"/>
        <end position="384"/>
    </location>
</feature>
<feature type="region of interest" description="Disordered" evidence="1">
    <location>
        <begin position="52"/>
        <end position="76"/>
    </location>
</feature>
<accession>A0A0G4I2Y7</accession>
<organism evidence="2">
    <name type="scientific">Chromera velia CCMP2878</name>
    <dbReference type="NCBI Taxonomy" id="1169474"/>
    <lineage>
        <taxon>Eukaryota</taxon>
        <taxon>Sar</taxon>
        <taxon>Alveolata</taxon>
        <taxon>Colpodellida</taxon>
        <taxon>Chromeraceae</taxon>
        <taxon>Chromera</taxon>
    </lineage>
</organism>
<sequence length="644" mass="70107">MNIITICELQDNLYLHIDLRWSVEIRVYHGSRLVTGLILYFPFVPLNMGKRGKNRNRGEDGRFISTPAEDETPANSSSLSEAVAAIAKSTEVLLALTVAQQQSSGTAVSSTLSAAPVLPAPSASHKFAKWECKLKYEDRSYAGRLKIVSSFEDHLKQQPSAAPKVVASAFRSGLESFPDLHNLVAELPAPYRDSYEYLKTKILKASGEKEEKRLLDAFHSLATLSSSQHADAEQFGNAVETACQRMATLSLREERVCVYKGTGDPDDDANWKVVRQQVPLLDPLGRRDGQLASLLLLNGISDPEVRAQVRNALPAHMPFYGDDGALEKFRTFAKPSCFLPVTPVRSPYPQSQPGVSVAGKPPSRPANPQSGRAVPPQPNCTHPGHKAEHCLKQHFCPSCFRWGHKPGDCELAKDIDALLRAYGYPPRNSQGRSGGRSSRQKGAALTGATDFDTEDSDNASDSNPAAAAAGRMKSASSSDSPRPSFSFDGLGCMLDVGASSTTCTRGWLVKKKKEVGLKWTEEPLPNPVSVRSACAKKVWMCKRASIPCFLDGKPALLKPSIMETEAVTLPLVGNERLIEMGATFDYQTGHLHLPSTVLKFLRADNDLFFLPLEIDRTGPPQSECAPSSQPVSSEAAQVEPQKIL</sequence>
<feature type="region of interest" description="Disordered" evidence="1">
    <location>
        <begin position="426"/>
        <end position="481"/>
    </location>
</feature>
<feature type="non-terminal residue" evidence="2">
    <location>
        <position position="644"/>
    </location>
</feature>
<reference evidence="2" key="1">
    <citation type="submission" date="2014-11" db="EMBL/GenBank/DDBJ databases">
        <authorList>
            <person name="Otto D Thomas"/>
            <person name="Naeem Raeece"/>
        </authorList>
    </citation>
    <scope>NUCLEOTIDE SEQUENCE</scope>
</reference>
<evidence type="ECO:0000256" key="1">
    <source>
        <dbReference type="SAM" id="MobiDB-lite"/>
    </source>
</evidence>
<feature type="region of interest" description="Disordered" evidence="1">
    <location>
        <begin position="619"/>
        <end position="644"/>
    </location>
</feature>
<dbReference type="VEuPathDB" id="CryptoDB:Cvel_10457"/>
<feature type="compositionally biased region" description="Polar residues" evidence="1">
    <location>
        <begin position="624"/>
        <end position="635"/>
    </location>
</feature>
<feature type="compositionally biased region" description="Low complexity" evidence="1">
    <location>
        <begin position="459"/>
        <end position="481"/>
    </location>
</feature>
<dbReference type="AlphaFoldDB" id="A0A0G4I2Y7"/>
<gene>
    <name evidence="2" type="ORF">Cvel_10457</name>
</gene>